<dbReference type="Proteomes" id="UP000008983">
    <property type="component" value="Unassembled WGS sequence"/>
</dbReference>
<proteinExistence type="predicted"/>
<protein>
    <submittedName>
        <fullName evidence="2">Immobilization antigen isoform, putative</fullName>
    </submittedName>
</protein>
<sequence length="340" mass="37552">MTKLTIIYNKINHNFIKNKKCKIIILISLIILLFINNLKSQTCLQGTETNVAGEDNSLGDLANCVNCKPDYYFNGDNFIPGVSECEECPIPKFEDGQANAGGISRLAVQCDINCPDDTQTENGDTVYVSQKEEYSFCQADYFFIIDEIDFQPGESVCYKCSINKASGSQATLGSEASIEKQCNVVCPTGTTTEIGDSNYQYHKNECVYCNSNFYFDSNSFLAGTSTCKPYPVNKVVGAIHTLGQNAKKDVQCDVKCPAGTVVKDGKTTFENDKSECVKCAPNFYTAKPKSWVAGIDKCSPCPNILIQGAQANYPASATQCRVVFSQFLKFSLLFIYFYFI</sequence>
<dbReference type="RefSeq" id="XP_004025144.1">
    <property type="nucleotide sequence ID" value="XM_004025095.1"/>
</dbReference>
<feature type="transmembrane region" description="Helical" evidence="1">
    <location>
        <begin position="21"/>
        <end position="38"/>
    </location>
</feature>
<gene>
    <name evidence="2" type="ORF">IMG5_190880</name>
</gene>
<evidence type="ECO:0000313" key="3">
    <source>
        <dbReference type="Proteomes" id="UP000008983"/>
    </source>
</evidence>
<evidence type="ECO:0000256" key="1">
    <source>
        <dbReference type="SAM" id="Phobius"/>
    </source>
</evidence>
<accession>G0R4B2</accession>
<name>G0R4B2_ICHMU</name>
<dbReference type="EMBL" id="GL984331">
    <property type="protein sequence ID" value="EGR27692.1"/>
    <property type="molecule type" value="Genomic_DNA"/>
</dbReference>
<dbReference type="Gene3D" id="2.10.50.10">
    <property type="entry name" value="Tumor Necrosis Factor Receptor, subunit A, domain 2"/>
    <property type="match status" value="1"/>
</dbReference>
<evidence type="ECO:0000313" key="2">
    <source>
        <dbReference type="EMBL" id="EGR27692.1"/>
    </source>
</evidence>
<organism evidence="2 3">
    <name type="scientific">Ichthyophthirius multifiliis</name>
    <name type="common">White spot disease agent</name>
    <name type="synonym">Ich</name>
    <dbReference type="NCBI Taxonomy" id="5932"/>
    <lineage>
        <taxon>Eukaryota</taxon>
        <taxon>Sar</taxon>
        <taxon>Alveolata</taxon>
        <taxon>Ciliophora</taxon>
        <taxon>Intramacronucleata</taxon>
        <taxon>Oligohymenophorea</taxon>
        <taxon>Hymenostomatida</taxon>
        <taxon>Ophryoglenina</taxon>
        <taxon>Ichthyophthirius</taxon>
    </lineage>
</organism>
<reference evidence="2 3" key="1">
    <citation type="submission" date="2011-07" db="EMBL/GenBank/DDBJ databases">
        <authorList>
            <person name="Coyne R."/>
            <person name="Brami D."/>
            <person name="Johnson J."/>
            <person name="Hostetler J."/>
            <person name="Hannick L."/>
            <person name="Clark T."/>
            <person name="Cassidy-Hanley D."/>
            <person name="Inman J."/>
        </authorList>
    </citation>
    <scope>NUCLEOTIDE SEQUENCE [LARGE SCALE GENOMIC DNA]</scope>
    <source>
        <strain evidence="2 3">G5</strain>
    </source>
</reference>
<dbReference type="GeneID" id="14903765"/>
<keyword evidence="3" id="KW-1185">Reference proteome</keyword>
<keyword evidence="1" id="KW-0472">Membrane</keyword>
<keyword evidence="1" id="KW-1133">Transmembrane helix</keyword>
<dbReference type="InParanoid" id="G0R4B2"/>
<dbReference type="AlphaFoldDB" id="G0R4B2"/>
<keyword evidence="1" id="KW-0812">Transmembrane</keyword>